<proteinExistence type="inferred from homology"/>
<dbReference type="Pfam" id="PF01370">
    <property type="entry name" value="Epimerase"/>
    <property type="match status" value="1"/>
</dbReference>
<feature type="domain" description="NAD-dependent epimerase/dehydratase" evidence="2">
    <location>
        <begin position="8"/>
        <end position="243"/>
    </location>
</feature>
<evidence type="ECO:0000256" key="1">
    <source>
        <dbReference type="ARBA" id="ARBA00007637"/>
    </source>
</evidence>
<sequence>MTLKNATILITGGAGFIGSHLSSELSKHNRVIVFDNFSSAVLKPKDLLNLGVSRVIRGDILNEKQLEKGLRGIDVVFHLAVACVRLSLSEKLPVHTVNATGTLEALIAAKKNGVKRFVYVSSSEVYGSAEKNTMDEQHPISPTTVYGMSKYMGELYTHYFNDREDLPTVIVRPFNTYGPRSHCEGVYGEVIPRFAVRAVNGKQPIIFGSGTQTRDFTFVTDTVDGIIRAGQSDRLTGEAINIAYGAEVSITDIAKIICKKAGVPFRPIMKPARPNDVSRHKADISKAKTVLTHPAYPITCHGSKTAIPTRKRS</sequence>
<comment type="similarity">
    <text evidence="1">Belongs to the NAD(P)-dependent epimerase/dehydratase family.</text>
</comment>
<gene>
    <name evidence="3" type="ORF">UW52_C0027G0008</name>
</gene>
<evidence type="ECO:0000313" key="3">
    <source>
        <dbReference type="EMBL" id="KKT60336.1"/>
    </source>
</evidence>
<dbReference type="Proteomes" id="UP000034521">
    <property type="component" value="Unassembled WGS sequence"/>
</dbReference>
<dbReference type="InterPro" id="IPR036291">
    <property type="entry name" value="NAD(P)-bd_dom_sf"/>
</dbReference>
<dbReference type="PANTHER" id="PTHR43000">
    <property type="entry name" value="DTDP-D-GLUCOSE 4,6-DEHYDRATASE-RELATED"/>
    <property type="match status" value="1"/>
</dbReference>
<evidence type="ECO:0000259" key="2">
    <source>
        <dbReference type="Pfam" id="PF01370"/>
    </source>
</evidence>
<comment type="caution">
    <text evidence="3">The sequence shown here is derived from an EMBL/GenBank/DDBJ whole genome shotgun (WGS) entry which is preliminary data.</text>
</comment>
<name>A0A0G1ILP7_9BACT</name>
<dbReference type="PATRIC" id="fig|1618437.3.peg.647"/>
<dbReference type="SUPFAM" id="SSF51735">
    <property type="entry name" value="NAD(P)-binding Rossmann-fold domains"/>
    <property type="match status" value="1"/>
</dbReference>
<organism evidence="3 4">
    <name type="scientific">Candidatus Gottesmanbacteria bacterium GW2011_GWA1_44_24b</name>
    <dbReference type="NCBI Taxonomy" id="1618437"/>
    <lineage>
        <taxon>Bacteria</taxon>
        <taxon>Candidatus Gottesmaniibacteriota</taxon>
    </lineage>
</organism>
<reference evidence="3 4" key="1">
    <citation type="journal article" date="2015" name="Nature">
        <title>rRNA introns, odd ribosomes, and small enigmatic genomes across a large radiation of phyla.</title>
        <authorList>
            <person name="Brown C.T."/>
            <person name="Hug L.A."/>
            <person name="Thomas B.C."/>
            <person name="Sharon I."/>
            <person name="Castelle C.J."/>
            <person name="Singh A."/>
            <person name="Wilkins M.J."/>
            <person name="Williams K.H."/>
            <person name="Banfield J.F."/>
        </authorList>
    </citation>
    <scope>NUCLEOTIDE SEQUENCE [LARGE SCALE GENOMIC DNA]</scope>
</reference>
<accession>A0A0G1ILP7</accession>
<dbReference type="Gene3D" id="3.40.50.720">
    <property type="entry name" value="NAD(P)-binding Rossmann-like Domain"/>
    <property type="match status" value="1"/>
</dbReference>
<dbReference type="AlphaFoldDB" id="A0A0G1ILP7"/>
<protein>
    <recommendedName>
        <fullName evidence="2">NAD-dependent epimerase/dehydratase domain-containing protein</fullName>
    </recommendedName>
</protein>
<dbReference type="EMBL" id="LCIQ01000027">
    <property type="protein sequence ID" value="KKT60336.1"/>
    <property type="molecule type" value="Genomic_DNA"/>
</dbReference>
<dbReference type="InterPro" id="IPR001509">
    <property type="entry name" value="Epimerase_deHydtase"/>
</dbReference>
<evidence type="ECO:0000313" key="4">
    <source>
        <dbReference type="Proteomes" id="UP000034521"/>
    </source>
</evidence>